<sequence>MRTNMVLRGVGVVVGLVLIAGAFVLAFFVTPTYVERLPGDTDVTRSYTGSFKTLLDAQEVAKGNLLSAVKRDVPMAVERTVKVLDTTDDTALVSDSRTTTAAGRAVEKTTWQYAVDRKTLEATTDHPSGWTVVDAKGLTVSWPIGAKKQTYTGWRPETGTTTPLTYTRTESRSGVSTYVYLARLPATRITDAQVLAGLPPAVPKSTLALVAQVGTLSAEAKQKLAALLPTLPDPVPLTYTLQSADTFWIEPETGIVVDTQRSQQRTAGVVAPSDGAFLPLLPVSDVSYRQTPASVQDAANDAKDYRNAISLLGTTLPVVLGVVGAVLVAVSLLVRRRGSRGGAAPAGPTAPTGTPGAPTTPGAPGGTPGPTPPTGPPPPTGPGGVA</sequence>
<gene>
    <name evidence="3" type="ORF">GCM10009663_54580</name>
</gene>
<feature type="compositionally biased region" description="Low complexity" evidence="1">
    <location>
        <begin position="342"/>
        <end position="362"/>
    </location>
</feature>
<evidence type="ECO:0008006" key="5">
    <source>
        <dbReference type="Google" id="ProtNLM"/>
    </source>
</evidence>
<keyword evidence="4" id="KW-1185">Reference proteome</keyword>
<feature type="compositionally biased region" description="Pro residues" evidence="1">
    <location>
        <begin position="367"/>
        <end position="386"/>
    </location>
</feature>
<keyword evidence="2" id="KW-0812">Transmembrane</keyword>
<feature type="transmembrane region" description="Helical" evidence="2">
    <location>
        <begin position="311"/>
        <end position="334"/>
    </location>
</feature>
<protein>
    <recommendedName>
        <fullName evidence="5">DUF3068 domain-containing protein</fullName>
    </recommendedName>
</protein>
<comment type="caution">
    <text evidence="3">The sequence shown here is derived from an EMBL/GenBank/DDBJ whole genome shotgun (WGS) entry which is preliminary data.</text>
</comment>
<dbReference type="Proteomes" id="UP001499987">
    <property type="component" value="Unassembled WGS sequence"/>
</dbReference>
<reference evidence="4" key="1">
    <citation type="journal article" date="2019" name="Int. J. Syst. Evol. Microbiol.">
        <title>The Global Catalogue of Microorganisms (GCM) 10K type strain sequencing project: providing services to taxonomists for standard genome sequencing and annotation.</title>
        <authorList>
            <consortium name="The Broad Institute Genomics Platform"/>
            <consortium name="The Broad Institute Genome Sequencing Center for Infectious Disease"/>
            <person name="Wu L."/>
            <person name="Ma J."/>
        </authorList>
    </citation>
    <scope>NUCLEOTIDE SEQUENCE [LARGE SCALE GENOMIC DNA]</scope>
    <source>
        <strain evidence="4">JCM 13002</strain>
    </source>
</reference>
<evidence type="ECO:0000313" key="3">
    <source>
        <dbReference type="EMBL" id="GAA1105584.1"/>
    </source>
</evidence>
<dbReference type="EMBL" id="BAAALD010000065">
    <property type="protein sequence ID" value="GAA1105584.1"/>
    <property type="molecule type" value="Genomic_DNA"/>
</dbReference>
<keyword evidence="2" id="KW-1133">Transmembrane helix</keyword>
<accession>A0ABP4EEC8</accession>
<dbReference type="Pfam" id="PF11271">
    <property type="entry name" value="PorA"/>
    <property type="match status" value="1"/>
</dbReference>
<name>A0ABP4EEC8_9ACTN</name>
<evidence type="ECO:0000256" key="1">
    <source>
        <dbReference type="SAM" id="MobiDB-lite"/>
    </source>
</evidence>
<evidence type="ECO:0000256" key="2">
    <source>
        <dbReference type="SAM" id="Phobius"/>
    </source>
</evidence>
<organism evidence="3 4">
    <name type="scientific">Kitasatospora arboriphila</name>
    <dbReference type="NCBI Taxonomy" id="258052"/>
    <lineage>
        <taxon>Bacteria</taxon>
        <taxon>Bacillati</taxon>
        <taxon>Actinomycetota</taxon>
        <taxon>Actinomycetes</taxon>
        <taxon>Kitasatosporales</taxon>
        <taxon>Streptomycetaceae</taxon>
        <taxon>Kitasatospora</taxon>
    </lineage>
</organism>
<keyword evidence="2" id="KW-0472">Membrane</keyword>
<dbReference type="RefSeq" id="WP_344626343.1">
    <property type="nucleotide sequence ID" value="NZ_BAAALD010000065.1"/>
</dbReference>
<dbReference type="InterPro" id="IPR021424">
    <property type="entry name" value="PorA"/>
</dbReference>
<evidence type="ECO:0000313" key="4">
    <source>
        <dbReference type="Proteomes" id="UP001499987"/>
    </source>
</evidence>
<proteinExistence type="predicted"/>
<feature type="region of interest" description="Disordered" evidence="1">
    <location>
        <begin position="338"/>
        <end position="386"/>
    </location>
</feature>